<feature type="compositionally biased region" description="Low complexity" evidence="6">
    <location>
        <begin position="106"/>
        <end position="122"/>
    </location>
</feature>
<dbReference type="GO" id="GO:0005634">
    <property type="term" value="C:nucleus"/>
    <property type="evidence" value="ECO:0007669"/>
    <property type="project" value="InterPro"/>
</dbReference>
<dbReference type="SUPFAM" id="SSF57701">
    <property type="entry name" value="Zn2/Cys6 DNA-binding domain"/>
    <property type="match status" value="1"/>
</dbReference>
<dbReference type="Pfam" id="PF08493">
    <property type="entry name" value="AflR"/>
    <property type="match status" value="1"/>
</dbReference>
<evidence type="ECO:0000313" key="8">
    <source>
        <dbReference type="EMBL" id="KAA6409971.1"/>
    </source>
</evidence>
<dbReference type="InterPro" id="IPR036864">
    <property type="entry name" value="Zn2-C6_fun-type_DNA-bd_sf"/>
</dbReference>
<comment type="caution">
    <text evidence="8">The sequence shown here is derived from an EMBL/GenBank/DDBJ whole genome shotgun (WGS) entry which is preliminary data.</text>
</comment>
<dbReference type="Pfam" id="PF00172">
    <property type="entry name" value="Zn_clus"/>
    <property type="match status" value="1"/>
</dbReference>
<dbReference type="GO" id="GO:0008270">
    <property type="term" value="F:zinc ion binding"/>
    <property type="evidence" value="ECO:0007669"/>
    <property type="project" value="InterPro"/>
</dbReference>
<dbReference type="GO" id="GO:0000981">
    <property type="term" value="F:DNA-binding transcription factor activity, RNA polymerase II-specific"/>
    <property type="evidence" value="ECO:0007669"/>
    <property type="project" value="InterPro"/>
</dbReference>
<evidence type="ECO:0000256" key="2">
    <source>
        <dbReference type="ARBA" id="ARBA00023015"/>
    </source>
</evidence>
<keyword evidence="3" id="KW-0238">DNA-binding</keyword>
<dbReference type="GO" id="GO:0045122">
    <property type="term" value="P:aflatoxin biosynthetic process"/>
    <property type="evidence" value="ECO:0007669"/>
    <property type="project" value="InterPro"/>
</dbReference>
<reference evidence="8 9" key="1">
    <citation type="submission" date="2019-09" db="EMBL/GenBank/DDBJ databases">
        <title>The hologenome of the rock-dwelling lichen Lasallia pustulata.</title>
        <authorList>
            <person name="Greshake Tzovaras B."/>
            <person name="Segers F."/>
            <person name="Bicker A."/>
            <person name="Dal Grande F."/>
            <person name="Otte J."/>
            <person name="Hankeln T."/>
            <person name="Schmitt I."/>
            <person name="Ebersberger I."/>
        </authorList>
    </citation>
    <scope>NUCLEOTIDE SEQUENCE [LARGE SCALE GENOMIC DNA]</scope>
    <source>
        <strain evidence="8">A1-1</strain>
    </source>
</reference>
<proteinExistence type="predicted"/>
<dbReference type="AlphaFoldDB" id="A0A5M8PKW2"/>
<dbReference type="PRINTS" id="PR00755">
    <property type="entry name" value="AFLATOXINBRP"/>
</dbReference>
<feature type="region of interest" description="Disordered" evidence="6">
    <location>
        <begin position="1"/>
        <end position="21"/>
    </location>
</feature>
<dbReference type="InterPro" id="IPR013700">
    <property type="entry name" value="AflR"/>
</dbReference>
<dbReference type="CDD" id="cd00067">
    <property type="entry name" value="GAL4"/>
    <property type="match status" value="1"/>
</dbReference>
<keyword evidence="1" id="KW-0479">Metal-binding</keyword>
<dbReference type="SMART" id="SM00066">
    <property type="entry name" value="GAL4"/>
    <property type="match status" value="1"/>
</dbReference>
<feature type="domain" description="Zn(2)-C6 fungal-type" evidence="7">
    <location>
        <begin position="24"/>
        <end position="54"/>
    </location>
</feature>
<sequence>MDAGRPTPTTGGRRFPRSQKLKDTCDMCSASKVRCSKQRPICSRCNELGYPCFYSPARRMGRPNPARSVSSQPKPKPGSQESCTETRGHDSREKLKTIDKRQGSENDANNDAAIDFRAAALAQPRQTDCPQTDRYMPKDPPYQRRADHVEDTAWFNFDEWVNRANSIEVDRLYCQTLPTDDASIILPNLSAHSSSNSSTIDQALAYGGGFALESDCATIAMDMLQNLSITSAPSASEIEGPNLDALISTVSMAVRRISTILVCPCSKKTDVGLLAAAVCAAILDTYGIVFRNSARFRSHLSSGTRDADRMEICTESLHDEPNEKVTIMRLLPKVASLVMQFTKRYSSDAEEFSADFLPVLAASLKSRLKSMTNEATDWLTQD</sequence>
<evidence type="ECO:0000256" key="1">
    <source>
        <dbReference type="ARBA" id="ARBA00022723"/>
    </source>
</evidence>
<dbReference type="GO" id="GO:0003677">
    <property type="term" value="F:DNA binding"/>
    <property type="evidence" value="ECO:0007669"/>
    <property type="project" value="UniProtKB-KW"/>
</dbReference>
<organism evidence="8 9">
    <name type="scientific">Lasallia pustulata</name>
    <dbReference type="NCBI Taxonomy" id="136370"/>
    <lineage>
        <taxon>Eukaryota</taxon>
        <taxon>Fungi</taxon>
        <taxon>Dikarya</taxon>
        <taxon>Ascomycota</taxon>
        <taxon>Pezizomycotina</taxon>
        <taxon>Lecanoromycetes</taxon>
        <taxon>OSLEUM clade</taxon>
        <taxon>Umbilicariomycetidae</taxon>
        <taxon>Umbilicariales</taxon>
        <taxon>Umbilicariaceae</taxon>
        <taxon>Lasallia</taxon>
    </lineage>
</organism>
<evidence type="ECO:0000256" key="6">
    <source>
        <dbReference type="SAM" id="MobiDB-lite"/>
    </source>
</evidence>
<dbReference type="EMBL" id="VXIT01000010">
    <property type="protein sequence ID" value="KAA6409971.1"/>
    <property type="molecule type" value="Genomic_DNA"/>
</dbReference>
<evidence type="ECO:0000256" key="5">
    <source>
        <dbReference type="ARBA" id="ARBA00023242"/>
    </source>
</evidence>
<feature type="region of interest" description="Disordered" evidence="6">
    <location>
        <begin position="57"/>
        <end position="143"/>
    </location>
</feature>
<keyword evidence="2" id="KW-0805">Transcription regulation</keyword>
<evidence type="ECO:0000313" key="9">
    <source>
        <dbReference type="Proteomes" id="UP000324767"/>
    </source>
</evidence>
<gene>
    <name evidence="8" type="ORF">FRX48_06585</name>
</gene>
<accession>A0A5M8PKW2</accession>
<dbReference type="PROSITE" id="PS00463">
    <property type="entry name" value="ZN2_CY6_FUNGAL_1"/>
    <property type="match status" value="1"/>
</dbReference>
<dbReference type="InterPro" id="IPR001138">
    <property type="entry name" value="Zn2Cys6_DnaBD"/>
</dbReference>
<evidence type="ECO:0000259" key="7">
    <source>
        <dbReference type="PROSITE" id="PS50048"/>
    </source>
</evidence>
<keyword evidence="5" id="KW-0539">Nucleus</keyword>
<dbReference type="Proteomes" id="UP000324767">
    <property type="component" value="Unassembled WGS sequence"/>
</dbReference>
<name>A0A5M8PKW2_9LECA</name>
<feature type="compositionally biased region" description="Polar residues" evidence="6">
    <location>
        <begin position="67"/>
        <end position="83"/>
    </location>
</feature>
<protein>
    <submittedName>
        <fullName evidence="8">Aflatoxin biosynthesis regulatory</fullName>
    </submittedName>
</protein>
<evidence type="ECO:0000256" key="4">
    <source>
        <dbReference type="ARBA" id="ARBA00023163"/>
    </source>
</evidence>
<dbReference type="PROSITE" id="PS50048">
    <property type="entry name" value="ZN2_CY6_FUNGAL_2"/>
    <property type="match status" value="1"/>
</dbReference>
<dbReference type="Gene3D" id="4.10.240.10">
    <property type="entry name" value="Zn(2)-C6 fungal-type DNA-binding domain"/>
    <property type="match status" value="1"/>
</dbReference>
<feature type="compositionally biased region" description="Basic and acidic residues" evidence="6">
    <location>
        <begin position="84"/>
        <end position="104"/>
    </location>
</feature>
<dbReference type="OrthoDB" id="2943660at2759"/>
<evidence type="ECO:0000256" key="3">
    <source>
        <dbReference type="ARBA" id="ARBA00023125"/>
    </source>
</evidence>
<keyword evidence="4" id="KW-0804">Transcription</keyword>